<feature type="coiled-coil region" evidence="2">
    <location>
        <begin position="106"/>
        <end position="171"/>
    </location>
</feature>
<feature type="signal peptide" evidence="4">
    <location>
        <begin position="1"/>
        <end position="20"/>
    </location>
</feature>
<dbReference type="STRING" id="1082479.SAMN05216241_10150"/>
<keyword evidence="4" id="KW-0732">Signal</keyword>
<dbReference type="Gene3D" id="1.10.287.470">
    <property type="entry name" value="Helix hairpin bin"/>
    <property type="match status" value="1"/>
</dbReference>
<feature type="domain" description="Multidrug resistance protein MdtA-like barrel-sandwich hybrid" evidence="5">
    <location>
        <begin position="72"/>
        <end position="199"/>
    </location>
</feature>
<keyword evidence="8" id="KW-1185">Reference proteome</keyword>
<reference evidence="7 8" key="1">
    <citation type="submission" date="2016-10" db="EMBL/GenBank/DDBJ databases">
        <authorList>
            <person name="de Groot N.N."/>
        </authorList>
    </citation>
    <scope>NUCLEOTIDE SEQUENCE [LARGE SCALE GENOMIC DNA]</scope>
    <source>
        <strain evidence="7 8">DSM 25584</strain>
    </source>
</reference>
<evidence type="ECO:0000256" key="1">
    <source>
        <dbReference type="ARBA" id="ARBA00009477"/>
    </source>
</evidence>
<dbReference type="InterPro" id="IPR006143">
    <property type="entry name" value="RND_pump_MFP"/>
</dbReference>
<protein>
    <submittedName>
        <fullName evidence="7">Membrane fusion protein, multidrug efflux system</fullName>
    </submittedName>
</protein>
<evidence type="ECO:0000313" key="7">
    <source>
        <dbReference type="EMBL" id="SDF42377.1"/>
    </source>
</evidence>
<dbReference type="Gene3D" id="2.40.420.20">
    <property type="match status" value="1"/>
</dbReference>
<accession>A0A1G7KYP1</accession>
<feature type="domain" description="CusB-like beta-barrel" evidence="6">
    <location>
        <begin position="206"/>
        <end position="275"/>
    </location>
</feature>
<evidence type="ECO:0000259" key="5">
    <source>
        <dbReference type="Pfam" id="PF25917"/>
    </source>
</evidence>
<dbReference type="GO" id="GO:1990281">
    <property type="term" value="C:efflux pump complex"/>
    <property type="evidence" value="ECO:0007669"/>
    <property type="project" value="TreeGrafter"/>
</dbReference>
<dbReference type="GO" id="GO:0015562">
    <property type="term" value="F:efflux transmembrane transporter activity"/>
    <property type="evidence" value="ECO:0007669"/>
    <property type="project" value="TreeGrafter"/>
</dbReference>
<dbReference type="Gene3D" id="2.40.30.170">
    <property type="match status" value="1"/>
</dbReference>
<evidence type="ECO:0000256" key="4">
    <source>
        <dbReference type="SAM" id="SignalP"/>
    </source>
</evidence>
<dbReference type="OrthoDB" id="9800613at2"/>
<evidence type="ECO:0000256" key="2">
    <source>
        <dbReference type="SAM" id="Coils"/>
    </source>
</evidence>
<dbReference type="PANTHER" id="PTHR30469">
    <property type="entry name" value="MULTIDRUG RESISTANCE PROTEIN MDTA"/>
    <property type="match status" value="1"/>
</dbReference>
<dbReference type="PANTHER" id="PTHR30469:SF29">
    <property type="entry name" value="BLR2860 PROTEIN"/>
    <property type="match status" value="1"/>
</dbReference>
<feature type="region of interest" description="Disordered" evidence="3">
    <location>
        <begin position="353"/>
        <end position="381"/>
    </location>
</feature>
<dbReference type="Pfam" id="PF25954">
    <property type="entry name" value="Beta-barrel_RND_2"/>
    <property type="match status" value="1"/>
</dbReference>
<gene>
    <name evidence="7" type="ORF">SAMN05216241_10150</name>
</gene>
<evidence type="ECO:0000256" key="3">
    <source>
        <dbReference type="SAM" id="MobiDB-lite"/>
    </source>
</evidence>
<dbReference type="Pfam" id="PF25917">
    <property type="entry name" value="BSH_RND"/>
    <property type="match status" value="1"/>
</dbReference>
<dbReference type="SUPFAM" id="SSF111369">
    <property type="entry name" value="HlyD-like secretion proteins"/>
    <property type="match status" value="1"/>
</dbReference>
<dbReference type="InterPro" id="IPR058625">
    <property type="entry name" value="MdtA-like_BSH"/>
</dbReference>
<evidence type="ECO:0000259" key="6">
    <source>
        <dbReference type="Pfam" id="PF25954"/>
    </source>
</evidence>
<proteinExistence type="inferred from homology"/>
<evidence type="ECO:0000313" key="8">
    <source>
        <dbReference type="Proteomes" id="UP000199415"/>
    </source>
</evidence>
<comment type="similarity">
    <text evidence="1">Belongs to the membrane fusion protein (MFP) (TC 8.A.1) family.</text>
</comment>
<sequence>MKRPLVLAALLTLALAGWMASGLLRADKTDGSATTAPAEDAETDATRVQVRTMTAEPVTRRIVIEGEAEPHRTVTVRAETSGRAVELPVEKGTRVAEGELLARLAMKDRRARLEEAKALVAQRESEYQAAQQLEARGFQSKNRRKEAEAALAAARARLAAIREEIADTTIEAPFGGMLAERPVEMGQLVSSGGEVARIIDSTPLEVVIHVPQQKIRSVEVGTPVEVAFITGDSAQGVVSFVAASANSQTRTYRVEVQVPNDDNAFRAGMSAEVRVPIGTERAHRISPAILSLNTAGELGVKTVTGEDTVAFNPVEIVRAETDGAWVVGLPEEARVITVGQGFVRDGERVEVVPADSPDAVPSDGAVPVPPAARGLGSDPQG</sequence>
<organism evidence="7 8">
    <name type="scientific">Limimonas halophila</name>
    <dbReference type="NCBI Taxonomy" id="1082479"/>
    <lineage>
        <taxon>Bacteria</taxon>
        <taxon>Pseudomonadati</taxon>
        <taxon>Pseudomonadota</taxon>
        <taxon>Alphaproteobacteria</taxon>
        <taxon>Rhodospirillales</taxon>
        <taxon>Rhodovibrionaceae</taxon>
        <taxon>Limimonas</taxon>
    </lineage>
</organism>
<dbReference type="RefSeq" id="WP_090018120.1">
    <property type="nucleotide sequence ID" value="NZ_FNCE01000001.1"/>
</dbReference>
<dbReference type="AlphaFoldDB" id="A0A1G7KYP1"/>
<feature type="chain" id="PRO_5011432273" evidence="4">
    <location>
        <begin position="21"/>
        <end position="381"/>
    </location>
</feature>
<dbReference type="InterPro" id="IPR058792">
    <property type="entry name" value="Beta-barrel_RND_2"/>
</dbReference>
<name>A0A1G7KYP1_9PROT</name>
<dbReference type="EMBL" id="FNCE01000001">
    <property type="protein sequence ID" value="SDF42377.1"/>
    <property type="molecule type" value="Genomic_DNA"/>
</dbReference>
<dbReference type="NCBIfam" id="TIGR01730">
    <property type="entry name" value="RND_mfp"/>
    <property type="match status" value="1"/>
</dbReference>
<dbReference type="Gene3D" id="2.40.50.100">
    <property type="match status" value="1"/>
</dbReference>
<dbReference type="Proteomes" id="UP000199415">
    <property type="component" value="Unassembled WGS sequence"/>
</dbReference>
<keyword evidence="2" id="KW-0175">Coiled coil</keyword>